<keyword evidence="2" id="KW-1185">Reference proteome</keyword>
<evidence type="ECO:0000313" key="1">
    <source>
        <dbReference type="EMBL" id="KAI0063446.1"/>
    </source>
</evidence>
<reference evidence="1" key="1">
    <citation type="submission" date="2021-03" db="EMBL/GenBank/DDBJ databases">
        <authorList>
            <consortium name="DOE Joint Genome Institute"/>
            <person name="Ahrendt S."/>
            <person name="Looney B.P."/>
            <person name="Miyauchi S."/>
            <person name="Morin E."/>
            <person name="Drula E."/>
            <person name="Courty P.E."/>
            <person name="Chicoki N."/>
            <person name="Fauchery L."/>
            <person name="Kohler A."/>
            <person name="Kuo A."/>
            <person name="Labutti K."/>
            <person name="Pangilinan J."/>
            <person name="Lipzen A."/>
            <person name="Riley R."/>
            <person name="Andreopoulos W."/>
            <person name="He G."/>
            <person name="Johnson J."/>
            <person name="Barry K.W."/>
            <person name="Grigoriev I.V."/>
            <person name="Nagy L."/>
            <person name="Hibbett D."/>
            <person name="Henrissat B."/>
            <person name="Matheny P.B."/>
            <person name="Labbe J."/>
            <person name="Martin F."/>
        </authorList>
    </citation>
    <scope>NUCLEOTIDE SEQUENCE</scope>
    <source>
        <strain evidence="1">HHB10654</strain>
    </source>
</reference>
<name>A0ACB8T5N3_9AGAM</name>
<accession>A0ACB8T5N3</accession>
<gene>
    <name evidence="1" type="ORF">BV25DRAFT_430499</name>
</gene>
<comment type="caution">
    <text evidence="1">The sequence shown here is derived from an EMBL/GenBank/DDBJ whole genome shotgun (WGS) entry which is preliminary data.</text>
</comment>
<reference evidence="1" key="2">
    <citation type="journal article" date="2022" name="New Phytol.">
        <title>Evolutionary transition to the ectomycorrhizal habit in the genomes of a hyperdiverse lineage of mushroom-forming fungi.</title>
        <authorList>
            <person name="Looney B."/>
            <person name="Miyauchi S."/>
            <person name="Morin E."/>
            <person name="Drula E."/>
            <person name="Courty P.E."/>
            <person name="Kohler A."/>
            <person name="Kuo A."/>
            <person name="LaButti K."/>
            <person name="Pangilinan J."/>
            <person name="Lipzen A."/>
            <person name="Riley R."/>
            <person name="Andreopoulos W."/>
            <person name="He G."/>
            <person name="Johnson J."/>
            <person name="Nolan M."/>
            <person name="Tritt A."/>
            <person name="Barry K.W."/>
            <person name="Grigoriev I.V."/>
            <person name="Nagy L.G."/>
            <person name="Hibbett D."/>
            <person name="Henrissat B."/>
            <person name="Matheny P.B."/>
            <person name="Labbe J."/>
            <person name="Martin F.M."/>
        </authorList>
    </citation>
    <scope>NUCLEOTIDE SEQUENCE</scope>
    <source>
        <strain evidence="1">HHB10654</strain>
    </source>
</reference>
<dbReference type="EMBL" id="MU277203">
    <property type="protein sequence ID" value="KAI0063446.1"/>
    <property type="molecule type" value="Genomic_DNA"/>
</dbReference>
<evidence type="ECO:0000313" key="2">
    <source>
        <dbReference type="Proteomes" id="UP000814140"/>
    </source>
</evidence>
<protein>
    <submittedName>
        <fullName evidence="1">Uncharacterized protein</fullName>
    </submittedName>
</protein>
<organism evidence="1 2">
    <name type="scientific">Artomyces pyxidatus</name>
    <dbReference type="NCBI Taxonomy" id="48021"/>
    <lineage>
        <taxon>Eukaryota</taxon>
        <taxon>Fungi</taxon>
        <taxon>Dikarya</taxon>
        <taxon>Basidiomycota</taxon>
        <taxon>Agaricomycotina</taxon>
        <taxon>Agaricomycetes</taxon>
        <taxon>Russulales</taxon>
        <taxon>Auriscalpiaceae</taxon>
        <taxon>Artomyces</taxon>
    </lineage>
</organism>
<proteinExistence type="predicted"/>
<sequence length="657" mass="73516">MVRRRSTKVKNAKAGPRPVVRRDGKMKRWNTAADIPLDEEDQFHNSRDNILLSGEDHGPDDDGDEEEVFALHGIPADDDDDGESEEDEDVDMEAQADTHTLKKSTVTKGKAGGKAKSIPELTSDASEEESEEEESWGRKKSTYYSSNAAELDSDDEEANELEEQEAKRLQEKIRDVMAEDDFGLGDVVEVDLRDETIEDVFEPSPTVVTQPPPLEKKAAMRHLEKTSPETLALAYDWEDIAEKLVRSQAKIKLLETDPQDDLGLRMMHLHYPLLTYATVLAFYLHLRASETYAQRPELLRTHPVFARLVQLKQALSTLEELDFDVSGSDLEDEESEDEDEDLDDETLPDAEVVRRFSRRASRMDFEDLAQLLREAEDDTLMPISPAPLKKRKANAEPPKKKRKTGQTTVVPSPIFDLEEPEFIPTKRRATAPSTSADDAYGDATALAAADAADKSVRRRTLRFHTSKIESASNRRHGARTALGGDDDVPYRERKKAKEERMAKEAKARGLGMGGDDLDGEEPTPKKRPRSNDDDDDGSGAEEGADGYYLLIQKQKSARKQSKKEEYEAAKAAARSDHVEEGAEGPRSLTRAILKNRGLTPHRSKSVRNPRVKKRQKFDKAKRSVASQKAVYKGGIGDASRYDGEKTGISKVVKSVRF</sequence>
<dbReference type="Proteomes" id="UP000814140">
    <property type="component" value="Unassembled WGS sequence"/>
</dbReference>